<dbReference type="GO" id="GO:0016301">
    <property type="term" value="F:kinase activity"/>
    <property type="evidence" value="ECO:0007669"/>
    <property type="project" value="UniProtKB-KW"/>
</dbReference>
<dbReference type="AlphaFoldDB" id="A0AAD7LCG6"/>
<keyword evidence="9 12" id="KW-0472">Membrane</keyword>
<feature type="signal peptide" evidence="13">
    <location>
        <begin position="1"/>
        <end position="25"/>
    </location>
</feature>
<evidence type="ECO:0000256" key="12">
    <source>
        <dbReference type="SAM" id="Phobius"/>
    </source>
</evidence>
<evidence type="ECO:0000256" key="7">
    <source>
        <dbReference type="ARBA" id="ARBA00022737"/>
    </source>
</evidence>
<sequence>MKNTMNTCCVVHILLLLLLPLSVKSNPSAFGEVGIKCIESERQALLKIKDGLIDNYGHLSSWGDQENKRECCMWPGIQCNSLTGQVDTLNLSHLNLKFPYQVGRNISNLKSFDLGNIEFLHAINLDSLSLLSSLKHLDLSGNNLSEAIDWLCVVIELPSLKTLLLRDCSIRDMHLGSSFSCINYPSSSFSASLEVLDLSMNMFSPLIFQWLFKIGNKIVHLDLSSNPLQGSVPDSFGDAMLSLEYLNMTSCGLRGGIPKSMGNICSLRTLNMYYNNLTGELSEFIGNLSGCTRNSLEVLLLNENQLSGSFPHNITEFSSLKVLDLSANQLTGALPNLAPSFSSLRELHLVGNRFNGNPANSFSDLLHLESLDIAYNSFKGIITEAHLSNLPQLKYLFLSQLSLETSSDWIPPFQLHLISLQSCKLGPMFPKWIRTQRNFFYLDISNAGISDTIPTWLWDLSPIRLLNLSHNHISGKLPADLWTTFSRNCRVIDLSFNDLEGTLPPLLLSNLTILTLSKNRFSGSLSSLCKIIGDNRLSALDISDNLLSGEIPNCHHTQYQNLSHLNFANNNLSGEIPSFVGTLSNLLHLDLHNNSLSGKLPPSMKNCSHLNVLDLGNNRFFGNIPSWIGESLLSLKFLILRSNEFYGEIPLQMCQLTNIKVLDLSMNKIIGIIPKCFSHFSNMAQKGNLTYYNPYSLADVGVFHSYVCPHFYGGNVIVISEGIRQYEYGRNRELLRIIDLSSNKLTGKIPSQLSNLLALQTLNLSRNSLTGTIPPRIGFLKELLSLDLSRNYLTGEIPSSMADLNFLNHLDLSYNNLSGKIPSATQVQSFNASQFLGNTLLCGLPLLQKCPGDKTIEQSQPTKNGGAGTVSEDEDEFDKWFYTGMGVGFAVGFWVICGSLVLKRSWRHAYFLLMINIKDWVYVKIASALGKIMEKLSKLKLLWTFRKVISTQLSLKIPN</sequence>
<evidence type="ECO:0000256" key="1">
    <source>
        <dbReference type="ARBA" id="ARBA00004251"/>
    </source>
</evidence>
<evidence type="ECO:0000313" key="17">
    <source>
        <dbReference type="Proteomes" id="UP001163823"/>
    </source>
</evidence>
<keyword evidence="11" id="KW-0325">Glycoprotein</keyword>
<comment type="caution">
    <text evidence="16">The sequence shown here is derived from an EMBL/GenBank/DDBJ whole genome shotgun (WGS) entry which is preliminary data.</text>
</comment>
<keyword evidence="5 12" id="KW-0812">Transmembrane</keyword>
<dbReference type="InterPro" id="IPR013210">
    <property type="entry name" value="LRR_N_plant-typ"/>
</dbReference>
<keyword evidence="16" id="KW-0808">Transferase</keyword>
<accession>A0AAD7LCG6</accession>
<keyword evidence="10 16" id="KW-0675">Receptor</keyword>
<feature type="chain" id="PRO_5042047012" evidence="13">
    <location>
        <begin position="26"/>
        <end position="959"/>
    </location>
</feature>
<comment type="subcellular location">
    <subcellularLocation>
        <location evidence="1">Cell membrane</location>
        <topology evidence="1">Single-pass type I membrane protein</topology>
    </subcellularLocation>
</comment>
<evidence type="ECO:0000256" key="5">
    <source>
        <dbReference type="ARBA" id="ARBA00022692"/>
    </source>
</evidence>
<evidence type="ECO:0000259" key="15">
    <source>
        <dbReference type="Pfam" id="PF23598"/>
    </source>
</evidence>
<keyword evidence="17" id="KW-1185">Reference proteome</keyword>
<dbReference type="PRINTS" id="PR00019">
    <property type="entry name" value="LEURICHRPT"/>
</dbReference>
<evidence type="ECO:0000256" key="8">
    <source>
        <dbReference type="ARBA" id="ARBA00022989"/>
    </source>
</evidence>
<dbReference type="SUPFAM" id="SSF52047">
    <property type="entry name" value="RNI-like"/>
    <property type="match status" value="1"/>
</dbReference>
<dbReference type="Pfam" id="PF00560">
    <property type="entry name" value="LRR_1"/>
    <property type="match status" value="10"/>
</dbReference>
<feature type="transmembrane region" description="Helical" evidence="12">
    <location>
        <begin position="880"/>
        <end position="902"/>
    </location>
</feature>
<comment type="similarity">
    <text evidence="2">Belongs to the RLP family.</text>
</comment>
<dbReference type="Gene3D" id="3.80.10.10">
    <property type="entry name" value="Ribonuclease Inhibitor"/>
    <property type="match status" value="5"/>
</dbReference>
<evidence type="ECO:0000259" key="14">
    <source>
        <dbReference type="Pfam" id="PF08263"/>
    </source>
</evidence>
<evidence type="ECO:0000256" key="3">
    <source>
        <dbReference type="ARBA" id="ARBA00022475"/>
    </source>
</evidence>
<evidence type="ECO:0000256" key="6">
    <source>
        <dbReference type="ARBA" id="ARBA00022729"/>
    </source>
</evidence>
<dbReference type="Proteomes" id="UP001163823">
    <property type="component" value="Chromosome 9"/>
</dbReference>
<organism evidence="16 17">
    <name type="scientific">Quillaja saponaria</name>
    <name type="common">Soap bark tree</name>
    <dbReference type="NCBI Taxonomy" id="32244"/>
    <lineage>
        <taxon>Eukaryota</taxon>
        <taxon>Viridiplantae</taxon>
        <taxon>Streptophyta</taxon>
        <taxon>Embryophyta</taxon>
        <taxon>Tracheophyta</taxon>
        <taxon>Spermatophyta</taxon>
        <taxon>Magnoliopsida</taxon>
        <taxon>eudicotyledons</taxon>
        <taxon>Gunneridae</taxon>
        <taxon>Pentapetalae</taxon>
        <taxon>rosids</taxon>
        <taxon>fabids</taxon>
        <taxon>Fabales</taxon>
        <taxon>Quillajaceae</taxon>
        <taxon>Quillaja</taxon>
    </lineage>
</organism>
<keyword evidence="6 13" id="KW-0732">Signal</keyword>
<feature type="domain" description="Leucine-rich repeat-containing N-terminal plant-type" evidence="14">
    <location>
        <begin position="39"/>
        <end position="80"/>
    </location>
</feature>
<dbReference type="FunFam" id="3.80.10.10:FF:000041">
    <property type="entry name" value="LRR receptor-like serine/threonine-protein kinase ERECTA"/>
    <property type="match status" value="2"/>
</dbReference>
<dbReference type="SMART" id="SM00369">
    <property type="entry name" value="LRR_TYP"/>
    <property type="match status" value="9"/>
</dbReference>
<evidence type="ECO:0000256" key="9">
    <source>
        <dbReference type="ARBA" id="ARBA00023136"/>
    </source>
</evidence>
<evidence type="ECO:0000256" key="13">
    <source>
        <dbReference type="SAM" id="SignalP"/>
    </source>
</evidence>
<name>A0AAD7LCG6_QUISA</name>
<dbReference type="EMBL" id="JARAOO010000009">
    <property type="protein sequence ID" value="KAJ7955492.1"/>
    <property type="molecule type" value="Genomic_DNA"/>
</dbReference>
<dbReference type="InterPro" id="IPR055414">
    <property type="entry name" value="LRR_R13L4/SHOC2-like"/>
</dbReference>
<dbReference type="GO" id="GO:0005886">
    <property type="term" value="C:plasma membrane"/>
    <property type="evidence" value="ECO:0007669"/>
    <property type="project" value="UniProtKB-SubCell"/>
</dbReference>
<keyword evidence="3" id="KW-1003">Cell membrane</keyword>
<keyword evidence="8 12" id="KW-1133">Transmembrane helix</keyword>
<keyword evidence="4" id="KW-0433">Leucine-rich repeat</keyword>
<evidence type="ECO:0000256" key="10">
    <source>
        <dbReference type="ARBA" id="ARBA00023170"/>
    </source>
</evidence>
<dbReference type="KEGG" id="qsa:O6P43_022074"/>
<proteinExistence type="inferred from homology"/>
<dbReference type="InterPro" id="IPR003591">
    <property type="entry name" value="Leu-rich_rpt_typical-subtyp"/>
</dbReference>
<dbReference type="SUPFAM" id="SSF52058">
    <property type="entry name" value="L domain-like"/>
    <property type="match status" value="2"/>
</dbReference>
<feature type="domain" description="Disease resistance R13L4/SHOC-2-like LRR" evidence="15">
    <location>
        <begin position="246"/>
        <end position="478"/>
    </location>
</feature>
<keyword evidence="16" id="KW-0418">Kinase</keyword>
<gene>
    <name evidence="16" type="ORF">O6P43_022074</name>
</gene>
<dbReference type="Pfam" id="PF23598">
    <property type="entry name" value="LRR_14"/>
    <property type="match status" value="1"/>
</dbReference>
<reference evidence="16" key="1">
    <citation type="journal article" date="2023" name="Science">
        <title>Elucidation of the pathway for biosynthesis of saponin adjuvants from the soapbark tree.</title>
        <authorList>
            <person name="Reed J."/>
            <person name="Orme A."/>
            <person name="El-Demerdash A."/>
            <person name="Owen C."/>
            <person name="Martin L.B.B."/>
            <person name="Misra R.C."/>
            <person name="Kikuchi S."/>
            <person name="Rejzek M."/>
            <person name="Martin A.C."/>
            <person name="Harkess A."/>
            <person name="Leebens-Mack J."/>
            <person name="Louveau T."/>
            <person name="Stephenson M.J."/>
            <person name="Osbourn A."/>
        </authorList>
    </citation>
    <scope>NUCLEOTIDE SEQUENCE</scope>
    <source>
        <strain evidence="16">S10</strain>
    </source>
</reference>
<dbReference type="PANTHER" id="PTHR48063">
    <property type="entry name" value="LRR RECEPTOR-LIKE KINASE"/>
    <property type="match status" value="1"/>
</dbReference>
<protein>
    <submittedName>
        <fullName evidence="16">Leucine-rich receptor-like kinase family protein</fullName>
    </submittedName>
</protein>
<dbReference type="InterPro" id="IPR001611">
    <property type="entry name" value="Leu-rich_rpt"/>
</dbReference>
<dbReference type="InterPro" id="IPR032675">
    <property type="entry name" value="LRR_dom_sf"/>
</dbReference>
<keyword evidence="7" id="KW-0677">Repeat</keyword>
<dbReference type="FunFam" id="3.80.10.10:FF:000111">
    <property type="entry name" value="LRR receptor-like serine/threonine-protein kinase ERECTA"/>
    <property type="match status" value="1"/>
</dbReference>
<evidence type="ECO:0000313" key="16">
    <source>
        <dbReference type="EMBL" id="KAJ7955492.1"/>
    </source>
</evidence>
<dbReference type="PANTHER" id="PTHR48063:SF101">
    <property type="entry name" value="LRR RECEPTOR-LIKE SERINE_THREONINE-PROTEIN KINASE FLS2"/>
    <property type="match status" value="1"/>
</dbReference>
<evidence type="ECO:0000256" key="4">
    <source>
        <dbReference type="ARBA" id="ARBA00022614"/>
    </source>
</evidence>
<evidence type="ECO:0000256" key="2">
    <source>
        <dbReference type="ARBA" id="ARBA00009592"/>
    </source>
</evidence>
<dbReference type="InterPro" id="IPR046956">
    <property type="entry name" value="RLP23-like"/>
</dbReference>
<evidence type="ECO:0000256" key="11">
    <source>
        <dbReference type="ARBA" id="ARBA00023180"/>
    </source>
</evidence>
<dbReference type="Pfam" id="PF08263">
    <property type="entry name" value="LRRNT_2"/>
    <property type="match status" value="1"/>
</dbReference>